<feature type="domain" description="Protein kinase" evidence="6">
    <location>
        <begin position="1"/>
        <end position="98"/>
    </location>
</feature>
<evidence type="ECO:0000313" key="8">
    <source>
        <dbReference type="Proteomes" id="UP000002729"/>
    </source>
</evidence>
<evidence type="ECO:0000256" key="1">
    <source>
        <dbReference type="ARBA" id="ARBA00022527"/>
    </source>
</evidence>
<dbReference type="InterPro" id="IPR011009">
    <property type="entry name" value="Kinase-like_dom_sf"/>
</dbReference>
<evidence type="ECO:0000256" key="3">
    <source>
        <dbReference type="ARBA" id="ARBA00022741"/>
    </source>
</evidence>
<dbReference type="PANTHER" id="PTHR24351">
    <property type="entry name" value="RIBOSOMAL PROTEIN S6 KINASE"/>
    <property type="match status" value="1"/>
</dbReference>
<keyword evidence="4" id="KW-0418">Kinase</keyword>
<evidence type="ECO:0000259" key="6">
    <source>
        <dbReference type="PROSITE" id="PS50011"/>
    </source>
</evidence>
<feature type="non-terminal residue" evidence="7">
    <location>
        <position position="1"/>
    </location>
</feature>
<dbReference type="Proteomes" id="UP000002729">
    <property type="component" value="Unassembled WGS sequence"/>
</dbReference>
<dbReference type="eggNOG" id="KOG0695">
    <property type="taxonomic scope" value="Eukaryota"/>
</dbReference>
<dbReference type="AlphaFoldDB" id="F0Y2D5"/>
<dbReference type="KEGG" id="aaf:AURANDRAFT_8670"/>
<reference evidence="7 8" key="1">
    <citation type="journal article" date="2011" name="Proc. Natl. Acad. Sci. U.S.A.">
        <title>Niche of harmful alga Aureococcus anophagefferens revealed through ecogenomics.</title>
        <authorList>
            <person name="Gobler C.J."/>
            <person name="Berry D.L."/>
            <person name="Dyhrman S.T."/>
            <person name="Wilhelm S.W."/>
            <person name="Salamov A."/>
            <person name="Lobanov A.V."/>
            <person name="Zhang Y."/>
            <person name="Collier J.L."/>
            <person name="Wurch L.L."/>
            <person name="Kustka A.B."/>
            <person name="Dill B.D."/>
            <person name="Shah M."/>
            <person name="VerBerkmoes N.C."/>
            <person name="Kuo A."/>
            <person name="Terry A."/>
            <person name="Pangilinan J."/>
            <person name="Lindquist E.A."/>
            <person name="Lucas S."/>
            <person name="Paulsen I.T."/>
            <person name="Hattenrath-Lehmann T.K."/>
            <person name="Talmage S.C."/>
            <person name="Walker E.A."/>
            <person name="Koch F."/>
            <person name="Burson A.M."/>
            <person name="Marcoval M.A."/>
            <person name="Tang Y.Z."/>
            <person name="Lecleir G.R."/>
            <person name="Coyne K.J."/>
            <person name="Berg G.M."/>
            <person name="Bertrand E.M."/>
            <person name="Saito M.A."/>
            <person name="Gladyshev V.N."/>
            <person name="Grigoriev I.V."/>
        </authorList>
    </citation>
    <scope>NUCLEOTIDE SEQUENCE [LARGE SCALE GENOMIC DNA]</scope>
    <source>
        <strain evidence="8">CCMP 1984</strain>
    </source>
</reference>
<name>F0Y2D5_AURAN</name>
<dbReference type="RefSeq" id="XP_009034178.1">
    <property type="nucleotide sequence ID" value="XM_009035930.1"/>
</dbReference>
<dbReference type="InParanoid" id="F0Y2D5"/>
<keyword evidence="1" id="KW-0723">Serine/threonine-protein kinase</keyword>
<protein>
    <recommendedName>
        <fullName evidence="6">Protein kinase domain-containing protein</fullName>
    </recommendedName>
</protein>
<dbReference type="Gene3D" id="1.10.510.10">
    <property type="entry name" value="Transferase(Phosphotransferase) domain 1"/>
    <property type="match status" value="1"/>
</dbReference>
<dbReference type="InterPro" id="IPR000719">
    <property type="entry name" value="Prot_kinase_dom"/>
</dbReference>
<dbReference type="Pfam" id="PF00069">
    <property type="entry name" value="Pkinase"/>
    <property type="match status" value="1"/>
</dbReference>
<evidence type="ECO:0000313" key="7">
    <source>
        <dbReference type="EMBL" id="EGB11093.1"/>
    </source>
</evidence>
<feature type="non-terminal residue" evidence="7">
    <location>
        <position position="98"/>
    </location>
</feature>
<dbReference type="OMA" id="HYFAPEM"/>
<dbReference type="OrthoDB" id="63267at2759"/>
<accession>F0Y2D5</accession>
<evidence type="ECO:0000256" key="2">
    <source>
        <dbReference type="ARBA" id="ARBA00022679"/>
    </source>
</evidence>
<evidence type="ECO:0000256" key="4">
    <source>
        <dbReference type="ARBA" id="ARBA00022777"/>
    </source>
</evidence>
<keyword evidence="3" id="KW-0547">Nucleotide-binding</keyword>
<dbReference type="GO" id="GO:0004674">
    <property type="term" value="F:protein serine/threonine kinase activity"/>
    <property type="evidence" value="ECO:0007669"/>
    <property type="project" value="UniProtKB-KW"/>
</dbReference>
<proteinExistence type="predicted"/>
<dbReference type="EMBL" id="GL833123">
    <property type="protein sequence ID" value="EGB11093.1"/>
    <property type="molecule type" value="Genomic_DNA"/>
</dbReference>
<keyword evidence="5" id="KW-0067">ATP-binding</keyword>
<dbReference type="GO" id="GO:0005524">
    <property type="term" value="F:ATP binding"/>
    <property type="evidence" value="ECO:0007669"/>
    <property type="project" value="UniProtKB-KW"/>
</dbReference>
<evidence type="ECO:0000256" key="5">
    <source>
        <dbReference type="ARBA" id="ARBA00022840"/>
    </source>
</evidence>
<gene>
    <name evidence="7" type="ORF">AURANDRAFT_8670</name>
</gene>
<sequence length="98" mass="10468">ELAAALNYLHGKGVVHRDVKPSNVDRRGHVALCDFGIAAVGALDGDDGGGATPRRRSFCGTVEYMAPELLRGESYSKAVDWWALGVLFHELLAGATPF</sequence>
<keyword evidence="8" id="KW-1185">Reference proteome</keyword>
<dbReference type="PROSITE" id="PS50011">
    <property type="entry name" value="PROTEIN_KINASE_DOM"/>
    <property type="match status" value="1"/>
</dbReference>
<dbReference type="SMART" id="SM00220">
    <property type="entry name" value="S_TKc"/>
    <property type="match status" value="1"/>
</dbReference>
<dbReference type="GeneID" id="20229277"/>
<keyword evidence="2" id="KW-0808">Transferase</keyword>
<dbReference type="SUPFAM" id="SSF56112">
    <property type="entry name" value="Protein kinase-like (PK-like)"/>
    <property type="match status" value="1"/>
</dbReference>
<organism evidence="8">
    <name type="scientific">Aureococcus anophagefferens</name>
    <name type="common">Harmful bloom alga</name>
    <dbReference type="NCBI Taxonomy" id="44056"/>
    <lineage>
        <taxon>Eukaryota</taxon>
        <taxon>Sar</taxon>
        <taxon>Stramenopiles</taxon>
        <taxon>Ochrophyta</taxon>
        <taxon>Pelagophyceae</taxon>
        <taxon>Pelagomonadales</taxon>
        <taxon>Pelagomonadaceae</taxon>
        <taxon>Aureococcus</taxon>
    </lineage>
</organism>